<dbReference type="InterPro" id="IPR001040">
    <property type="entry name" value="TIF_eIF_4E"/>
</dbReference>
<dbReference type="EMBL" id="RCSS01000356">
    <property type="protein sequence ID" value="RVD91954.1"/>
    <property type="molecule type" value="Genomic_DNA"/>
</dbReference>
<dbReference type="OrthoDB" id="590761at2759"/>
<comment type="similarity">
    <text evidence="1 6">Belongs to the eukaryotic initiation factor 4E family.</text>
</comment>
<name>A0A437ALH0_9MICR</name>
<dbReference type="VEuPathDB" id="MicrosporidiaDB:TUBRATIS_15710"/>
<evidence type="ECO:0000256" key="3">
    <source>
        <dbReference type="ARBA" id="ARBA00022845"/>
    </source>
</evidence>
<dbReference type="AlphaFoldDB" id="A0A437ALH0"/>
<protein>
    <submittedName>
        <fullName evidence="7">Eukaryotic translation initiation factor IF4E</fullName>
    </submittedName>
</protein>
<keyword evidence="8" id="KW-1185">Reference proteome</keyword>
<dbReference type="Proteomes" id="UP000282876">
    <property type="component" value="Unassembled WGS sequence"/>
</dbReference>
<organism evidence="7 8">
    <name type="scientific">Tubulinosema ratisbonensis</name>
    <dbReference type="NCBI Taxonomy" id="291195"/>
    <lineage>
        <taxon>Eukaryota</taxon>
        <taxon>Fungi</taxon>
        <taxon>Fungi incertae sedis</taxon>
        <taxon>Microsporidia</taxon>
        <taxon>Tubulinosematoidea</taxon>
        <taxon>Tubulinosematidae</taxon>
        <taxon>Tubulinosema</taxon>
    </lineage>
</organism>
<keyword evidence="2 6" id="KW-0396">Initiation factor</keyword>
<dbReference type="SUPFAM" id="SSF55418">
    <property type="entry name" value="eIF4e-like"/>
    <property type="match status" value="1"/>
</dbReference>
<dbReference type="GO" id="GO:0003743">
    <property type="term" value="F:translation initiation factor activity"/>
    <property type="evidence" value="ECO:0007669"/>
    <property type="project" value="UniProtKB-KW"/>
</dbReference>
<keyword evidence="4 6" id="KW-0694">RNA-binding</keyword>
<evidence type="ECO:0000256" key="2">
    <source>
        <dbReference type="ARBA" id="ARBA00022540"/>
    </source>
</evidence>
<dbReference type="PANTHER" id="PTHR11960:SF8">
    <property type="entry name" value="EUKARYOTIC TRANSLATION INITIATION FACTOR 4E1-RELATED"/>
    <property type="match status" value="1"/>
</dbReference>
<gene>
    <name evidence="7" type="ORF">TUBRATIS_15710</name>
</gene>
<evidence type="ECO:0000256" key="1">
    <source>
        <dbReference type="ARBA" id="ARBA00009860"/>
    </source>
</evidence>
<keyword evidence="5 6" id="KW-0648">Protein biosynthesis</keyword>
<evidence type="ECO:0000256" key="4">
    <source>
        <dbReference type="ARBA" id="ARBA00022884"/>
    </source>
</evidence>
<dbReference type="InterPro" id="IPR023398">
    <property type="entry name" value="TIF_eIF4e-like"/>
</dbReference>
<reference evidence="7 8" key="1">
    <citation type="submission" date="2018-10" db="EMBL/GenBank/DDBJ databases">
        <title>Draft genome sequence of the microsporidian Tubulinosema ratisbonensis.</title>
        <authorList>
            <person name="Polonais V."/>
            <person name="Peyretaillade E."/>
            <person name="Niehus S."/>
            <person name="Wawrzyniak I."/>
            <person name="Franchet A."/>
            <person name="Gaspin C."/>
            <person name="Reichstadt M."/>
            <person name="Belser C."/>
            <person name="Labadie K."/>
            <person name="Delbac F."/>
            <person name="Ferrandon D."/>
        </authorList>
    </citation>
    <scope>NUCLEOTIDE SEQUENCE [LARGE SCALE GENOMIC DNA]</scope>
    <source>
        <strain evidence="7 8">Franzen</strain>
    </source>
</reference>
<dbReference type="GO" id="GO:0016281">
    <property type="term" value="C:eukaryotic translation initiation factor 4F complex"/>
    <property type="evidence" value="ECO:0007669"/>
    <property type="project" value="TreeGrafter"/>
</dbReference>
<dbReference type="Gene3D" id="3.30.760.10">
    <property type="entry name" value="RNA Cap, Translation Initiation Factor Eif4e"/>
    <property type="match status" value="1"/>
</dbReference>
<dbReference type="Pfam" id="PF01652">
    <property type="entry name" value="IF4E"/>
    <property type="match status" value="1"/>
</dbReference>
<dbReference type="STRING" id="291195.A0A437ALH0"/>
<evidence type="ECO:0000313" key="7">
    <source>
        <dbReference type="EMBL" id="RVD91954.1"/>
    </source>
</evidence>
<keyword evidence="3" id="KW-0810">Translation regulation</keyword>
<dbReference type="PANTHER" id="PTHR11960">
    <property type="entry name" value="EUKARYOTIC TRANSLATION INITIATION FACTOR 4E RELATED"/>
    <property type="match status" value="1"/>
</dbReference>
<dbReference type="GO" id="GO:0000340">
    <property type="term" value="F:RNA 7-methylguanosine cap binding"/>
    <property type="evidence" value="ECO:0007669"/>
    <property type="project" value="TreeGrafter"/>
</dbReference>
<sequence length="190" mass="22252">MPCSMESQYLLQTPWTIWYDCKAKKNASTEEWQNNLHKVVTVTDVPTMLYAVENIEPLADWPVSSNIHFFRDDIQPAWEDKYNIGGGKWVFEIMKGDEGVDLQQVWKKTVLFCASECIPEELICGAVFSARKYVNRFAIWTNLKDSSVLDIGKQWRELVNLENYPSYFFRSHQDNLEGGQYWTKNIYSLE</sequence>
<comment type="caution">
    <text evidence="7">The sequence shown here is derived from an EMBL/GenBank/DDBJ whole genome shotgun (WGS) entry which is preliminary data.</text>
</comment>
<dbReference type="GO" id="GO:0006417">
    <property type="term" value="P:regulation of translation"/>
    <property type="evidence" value="ECO:0007669"/>
    <property type="project" value="UniProtKB-KW"/>
</dbReference>
<accession>A0A437ALH0</accession>
<evidence type="ECO:0000313" key="8">
    <source>
        <dbReference type="Proteomes" id="UP000282876"/>
    </source>
</evidence>
<evidence type="ECO:0000256" key="6">
    <source>
        <dbReference type="RuleBase" id="RU004374"/>
    </source>
</evidence>
<proteinExistence type="inferred from homology"/>
<evidence type="ECO:0000256" key="5">
    <source>
        <dbReference type="ARBA" id="ARBA00022917"/>
    </source>
</evidence>